<keyword evidence="3" id="KW-1185">Reference proteome</keyword>
<sequence length="93" mass="9977">MPDCFSGSGALKGWGYVLSVFVVVGLIGWAIQRYVAPVLQKALSKWTDRRGSGLWLPICSVVVGGLLIFLLVGTGLKNLLPDNMTTRLDGALE</sequence>
<keyword evidence="1" id="KW-0472">Membrane</keyword>
<dbReference type="Proteomes" id="UP000565468">
    <property type="component" value="Unassembled WGS sequence"/>
</dbReference>
<name>A0A848M7V9_PAELE</name>
<dbReference type="EMBL" id="JABBPN010000011">
    <property type="protein sequence ID" value="NMO96716.1"/>
    <property type="molecule type" value="Genomic_DNA"/>
</dbReference>
<reference evidence="2 3" key="1">
    <citation type="submission" date="2020-04" db="EMBL/GenBank/DDBJ databases">
        <title>Paenibacillus algicola sp. nov., a novel marine bacterium producing alginate lyase.</title>
        <authorList>
            <person name="Huang H."/>
        </authorList>
    </citation>
    <scope>NUCLEOTIDE SEQUENCE [LARGE SCALE GENOMIC DNA]</scope>
    <source>
        <strain evidence="2 3">L7-75</strain>
    </source>
</reference>
<gene>
    <name evidence="2" type="ORF">HII30_13140</name>
</gene>
<feature type="transmembrane region" description="Helical" evidence="1">
    <location>
        <begin position="13"/>
        <end position="31"/>
    </location>
</feature>
<protein>
    <submittedName>
        <fullName evidence="2">Uncharacterized protein</fullName>
    </submittedName>
</protein>
<evidence type="ECO:0000313" key="3">
    <source>
        <dbReference type="Proteomes" id="UP000565468"/>
    </source>
</evidence>
<evidence type="ECO:0000256" key="1">
    <source>
        <dbReference type="SAM" id="Phobius"/>
    </source>
</evidence>
<dbReference type="RefSeq" id="WP_169505501.1">
    <property type="nucleotide sequence ID" value="NZ_JABBPN010000011.1"/>
</dbReference>
<accession>A0A848M7V9</accession>
<dbReference type="AlphaFoldDB" id="A0A848M7V9"/>
<keyword evidence="1" id="KW-1133">Transmembrane helix</keyword>
<proteinExistence type="predicted"/>
<keyword evidence="1" id="KW-0812">Transmembrane</keyword>
<evidence type="ECO:0000313" key="2">
    <source>
        <dbReference type="EMBL" id="NMO96716.1"/>
    </source>
</evidence>
<comment type="caution">
    <text evidence="2">The sequence shown here is derived from an EMBL/GenBank/DDBJ whole genome shotgun (WGS) entry which is preliminary data.</text>
</comment>
<organism evidence="2 3">
    <name type="scientific">Paenibacillus lemnae</name>
    <dbReference type="NCBI Taxonomy" id="1330551"/>
    <lineage>
        <taxon>Bacteria</taxon>
        <taxon>Bacillati</taxon>
        <taxon>Bacillota</taxon>
        <taxon>Bacilli</taxon>
        <taxon>Bacillales</taxon>
        <taxon>Paenibacillaceae</taxon>
        <taxon>Paenibacillus</taxon>
    </lineage>
</organism>
<feature type="transmembrane region" description="Helical" evidence="1">
    <location>
        <begin position="52"/>
        <end position="72"/>
    </location>
</feature>